<gene>
    <name evidence="4" type="ORF">BaRGS_00008566</name>
</gene>
<accession>A0ABD0LLZ3</accession>
<dbReference type="InterPro" id="IPR051093">
    <property type="entry name" value="Neuroligin/BSAL"/>
</dbReference>
<dbReference type="AlphaFoldDB" id="A0ABD0LLZ3"/>
<dbReference type="InterPro" id="IPR002018">
    <property type="entry name" value="CarbesteraseB"/>
</dbReference>
<feature type="chain" id="PRO_5044781226" description="Carboxylesterase type B domain-containing protein" evidence="2">
    <location>
        <begin position="31"/>
        <end position="572"/>
    </location>
</feature>
<evidence type="ECO:0000256" key="2">
    <source>
        <dbReference type="SAM" id="SignalP"/>
    </source>
</evidence>
<dbReference type="PANTHER" id="PTHR43903">
    <property type="entry name" value="NEUROLIGIN"/>
    <property type="match status" value="1"/>
</dbReference>
<keyword evidence="2" id="KW-0732">Signal</keyword>
<sequence length="572" mass="63169">MRLTALARPPGTCLVLVLATLIYSLAVTDAVVVNSGVGEILGEMINVTLRDGRQYSVARFYGIPYGQAQRFAKPTPKAKFTERFEALKVGPACPQSNPKGNVMSEDCLSLNIFVPDATIQTAGSSTAPTPVLFWIHGGAFSNGEGHRSPVQYLAAFGNIIIVTINFRLGPLGFLSTGDDEAPGNFGLWDQRLWVKTNIRAFGGDPDKITVMGAASGGACVTFHAMYPSNQGLFQRIFVASGSALAVPTYHENARQYAKTLAKQVGCTAMSSSEIVSCLRQKSFDDIIAADVPATGSFDLPWTPVVDGDYIQSVPINAVTWPPSDADLSLLRSVDAMFGSCSADGSAHVWTWMEDMAQELNVNLKLGVTEDLFDMTVEEVLSAHDQKWKPLTKDAVLYEYTAWEDPEDLYALGQSTVDLTTDKHFFIPSVLFSRNHAVNNDQTNVYLFQFNEPKPGENKYPWIKGTTHGRFNAYALGMPEERWKTEVDLNNESHMKLWQLSKEVMTYWSNFVKTGDPNSPAAVGEHWLPFDLQDEYCLYLDADDISARKRCNAQRTQFWLEFLPQISAAVAQD</sequence>
<dbReference type="InterPro" id="IPR029058">
    <property type="entry name" value="AB_hydrolase_fold"/>
</dbReference>
<feature type="domain" description="Carboxylesterase type B" evidence="3">
    <location>
        <begin position="32"/>
        <end position="558"/>
    </location>
</feature>
<evidence type="ECO:0000256" key="1">
    <source>
        <dbReference type="ARBA" id="ARBA00005964"/>
    </source>
</evidence>
<comment type="caution">
    <text evidence="4">The sequence shown here is derived from an EMBL/GenBank/DDBJ whole genome shotgun (WGS) entry which is preliminary data.</text>
</comment>
<evidence type="ECO:0000313" key="5">
    <source>
        <dbReference type="Proteomes" id="UP001519460"/>
    </source>
</evidence>
<proteinExistence type="inferred from homology"/>
<evidence type="ECO:0000313" key="4">
    <source>
        <dbReference type="EMBL" id="KAK7500019.1"/>
    </source>
</evidence>
<dbReference type="EMBL" id="JACVVK020000039">
    <property type="protein sequence ID" value="KAK7500019.1"/>
    <property type="molecule type" value="Genomic_DNA"/>
</dbReference>
<dbReference type="Gene3D" id="3.40.50.1820">
    <property type="entry name" value="alpha/beta hydrolase"/>
    <property type="match status" value="1"/>
</dbReference>
<protein>
    <recommendedName>
        <fullName evidence="3">Carboxylesterase type B domain-containing protein</fullName>
    </recommendedName>
</protein>
<name>A0ABD0LLZ3_9CAEN</name>
<keyword evidence="5" id="KW-1185">Reference proteome</keyword>
<evidence type="ECO:0000259" key="3">
    <source>
        <dbReference type="Pfam" id="PF00135"/>
    </source>
</evidence>
<reference evidence="4 5" key="1">
    <citation type="journal article" date="2023" name="Sci. Data">
        <title>Genome assembly of the Korean intertidal mud-creeper Batillaria attramentaria.</title>
        <authorList>
            <person name="Patra A.K."/>
            <person name="Ho P.T."/>
            <person name="Jun S."/>
            <person name="Lee S.J."/>
            <person name="Kim Y."/>
            <person name="Won Y.J."/>
        </authorList>
    </citation>
    <scope>NUCLEOTIDE SEQUENCE [LARGE SCALE GENOMIC DNA]</scope>
    <source>
        <strain evidence="4">Wonlab-2016</strain>
    </source>
</reference>
<organism evidence="4 5">
    <name type="scientific">Batillaria attramentaria</name>
    <dbReference type="NCBI Taxonomy" id="370345"/>
    <lineage>
        <taxon>Eukaryota</taxon>
        <taxon>Metazoa</taxon>
        <taxon>Spiralia</taxon>
        <taxon>Lophotrochozoa</taxon>
        <taxon>Mollusca</taxon>
        <taxon>Gastropoda</taxon>
        <taxon>Caenogastropoda</taxon>
        <taxon>Sorbeoconcha</taxon>
        <taxon>Cerithioidea</taxon>
        <taxon>Batillariidae</taxon>
        <taxon>Batillaria</taxon>
    </lineage>
</organism>
<dbReference type="Pfam" id="PF00135">
    <property type="entry name" value="COesterase"/>
    <property type="match status" value="1"/>
</dbReference>
<dbReference type="SUPFAM" id="SSF53474">
    <property type="entry name" value="alpha/beta-Hydrolases"/>
    <property type="match status" value="1"/>
</dbReference>
<feature type="signal peptide" evidence="2">
    <location>
        <begin position="1"/>
        <end position="30"/>
    </location>
</feature>
<comment type="similarity">
    <text evidence="1">Belongs to the type-B carboxylesterase/lipase family.</text>
</comment>
<dbReference type="Proteomes" id="UP001519460">
    <property type="component" value="Unassembled WGS sequence"/>
</dbReference>